<evidence type="ECO:0000313" key="3">
    <source>
        <dbReference type="EMBL" id="PIK48349.1"/>
    </source>
</evidence>
<feature type="compositionally biased region" description="Polar residues" evidence="1">
    <location>
        <begin position="238"/>
        <end position="258"/>
    </location>
</feature>
<dbReference type="InterPro" id="IPR001374">
    <property type="entry name" value="R3H_dom"/>
</dbReference>
<sequence>MYPKSHSSCSVLIFPPVVSHYRFLIHKFVEDFPELTSFSIGVEDRRRTVVCSVLLRKSIGEEGLPSEKRLKPSGEILLDSSVQCMPSLKETKKMNKDVRVQNTSSPKRNRRSRGRGKRPDQQLYVPRSRRGQDSPLNEPNDEQLSGKTERCSAEPLKEDVRVTDVTGVIASSDERQPGTTPTLSTEIDTSAGPEASTILQASDISDSIQSSVNSSLIVQTTNRDNPSSHSTAEENKHSVQSCAESRTPSNNMGTQGTQDPLLETVIGSSFDSSKANSDSTREDSNSTSLHSENLESEPQGQDLSSRGTLDEDVPMGEDGDSPERMETVDGGDTEVGEAVGSSSSCSSISNRSTNVSSSEQVTSSSDAIPSVALDDAELDESKIKQDGGEVLNQEEEFVPEADSVTDPHLEDTNNRAAGEDDRNDAEKDGGDVGEETASTSISQGNEEEEEDQDQDDDSWDKMFDDSGESLMPDEVQELSAGIKKTNITIKKPKNDYNNYNPKDTFNYSAYDHIIELYDFPSEFKTQDLITSFSAFNTKGVDITWVDDTHALAIFATPMVAQDALSLSNPMLRTRHLSLATKQSKLKAKSCADSLLPHKPRPETSALVARNLVSGALGLKTKVSREQRDMERKRIKEVKEKRREDRRQTEDIWDGKI</sequence>
<organism evidence="3 4">
    <name type="scientific">Stichopus japonicus</name>
    <name type="common">Sea cucumber</name>
    <dbReference type="NCBI Taxonomy" id="307972"/>
    <lineage>
        <taxon>Eukaryota</taxon>
        <taxon>Metazoa</taxon>
        <taxon>Echinodermata</taxon>
        <taxon>Eleutherozoa</taxon>
        <taxon>Echinozoa</taxon>
        <taxon>Holothuroidea</taxon>
        <taxon>Aspidochirotacea</taxon>
        <taxon>Aspidochirotida</taxon>
        <taxon>Stichopodidae</taxon>
        <taxon>Apostichopus</taxon>
    </lineage>
</organism>
<dbReference type="PANTHER" id="PTHR21678:SF0">
    <property type="entry name" value="C3H1-TYPE DOMAIN-CONTAINING PROTEIN"/>
    <property type="match status" value="1"/>
</dbReference>
<evidence type="ECO:0000259" key="2">
    <source>
        <dbReference type="Pfam" id="PF01424"/>
    </source>
</evidence>
<evidence type="ECO:0000313" key="4">
    <source>
        <dbReference type="Proteomes" id="UP000230750"/>
    </source>
</evidence>
<feature type="compositionally biased region" description="Basic residues" evidence="1">
    <location>
        <begin position="107"/>
        <end position="116"/>
    </location>
</feature>
<dbReference type="EMBL" id="MRZV01000527">
    <property type="protein sequence ID" value="PIK48349.1"/>
    <property type="molecule type" value="Genomic_DNA"/>
</dbReference>
<feature type="compositionally biased region" description="Polar residues" evidence="1">
    <location>
        <begin position="220"/>
        <end position="230"/>
    </location>
</feature>
<protein>
    <recommendedName>
        <fullName evidence="2">R3H domain-containing protein</fullName>
    </recommendedName>
</protein>
<dbReference type="OrthoDB" id="5418203at2759"/>
<name>A0A2G8KK17_STIJA</name>
<feature type="compositionally biased region" description="Low complexity" evidence="1">
    <location>
        <begin position="341"/>
        <end position="365"/>
    </location>
</feature>
<keyword evidence="4" id="KW-1185">Reference proteome</keyword>
<dbReference type="PANTHER" id="PTHR21678">
    <property type="entry name" value="GROWTH INHIBITION AND DIFFERENTIATION RELATED PROTEIN 88"/>
    <property type="match status" value="1"/>
</dbReference>
<feature type="compositionally biased region" description="Acidic residues" evidence="1">
    <location>
        <begin position="310"/>
        <end position="320"/>
    </location>
</feature>
<gene>
    <name evidence="3" type="ORF">BSL78_14798</name>
</gene>
<dbReference type="InterPro" id="IPR012677">
    <property type="entry name" value="Nucleotide-bd_a/b_plait_sf"/>
</dbReference>
<feature type="compositionally biased region" description="Low complexity" evidence="1">
    <location>
        <begin position="268"/>
        <end position="278"/>
    </location>
</feature>
<proteinExistence type="predicted"/>
<reference evidence="3" key="1">
    <citation type="journal article" date="2017" name="PLoS Biol.">
        <title>The sea cucumber genome provides insights into morphological evolution and visceral regeneration.</title>
        <authorList>
            <person name="Zhang X."/>
            <person name="Sun L."/>
            <person name="Yuan J."/>
            <person name="Sun Y."/>
            <person name="Gao Y."/>
            <person name="Zhang L."/>
            <person name="Li S."/>
            <person name="Dai H."/>
            <person name="Hamel J.F."/>
            <person name="Liu C."/>
            <person name="Yu Y."/>
            <person name="Liu S."/>
            <person name="Lin W."/>
            <person name="Guo K."/>
            <person name="Jin S."/>
            <person name="Xu P."/>
            <person name="Storey K.B."/>
            <person name="Huan P."/>
            <person name="Zhang T."/>
            <person name="Zhou Y."/>
            <person name="Zhang J."/>
            <person name="Lin C."/>
            <person name="Li X."/>
            <person name="Xing L."/>
            <person name="Huo D."/>
            <person name="Sun M."/>
            <person name="Wang L."/>
            <person name="Mercier A."/>
            <person name="Li F."/>
            <person name="Yang H."/>
            <person name="Xiang J."/>
        </authorList>
    </citation>
    <scope>NUCLEOTIDE SEQUENCE [LARGE SCALE GENOMIC DNA]</scope>
    <source>
        <strain evidence="3">Shaxun</strain>
        <tissue evidence="3">Muscle</tissue>
    </source>
</reference>
<feature type="compositionally biased region" description="Polar residues" evidence="1">
    <location>
        <begin position="134"/>
        <end position="146"/>
    </location>
</feature>
<feature type="region of interest" description="Disordered" evidence="1">
    <location>
        <begin position="220"/>
        <end position="468"/>
    </location>
</feature>
<feature type="compositionally biased region" description="Polar residues" evidence="1">
    <location>
        <begin position="285"/>
        <end position="307"/>
    </location>
</feature>
<comment type="caution">
    <text evidence="3">The sequence shown here is derived from an EMBL/GenBank/DDBJ whole genome shotgun (WGS) entry which is preliminary data.</text>
</comment>
<dbReference type="AlphaFoldDB" id="A0A2G8KK17"/>
<dbReference type="Gene3D" id="3.30.70.330">
    <property type="match status" value="1"/>
</dbReference>
<dbReference type="STRING" id="307972.A0A2G8KK17"/>
<dbReference type="SUPFAM" id="SSF82708">
    <property type="entry name" value="R3H domain"/>
    <property type="match status" value="1"/>
</dbReference>
<accession>A0A2G8KK17</accession>
<feature type="compositionally biased region" description="Basic and acidic residues" evidence="1">
    <location>
        <begin position="405"/>
        <end position="430"/>
    </location>
</feature>
<feature type="domain" description="R3H" evidence="2">
    <location>
        <begin position="10"/>
        <end position="51"/>
    </location>
</feature>
<feature type="compositionally biased region" description="Polar residues" evidence="1">
    <location>
        <begin position="177"/>
        <end position="188"/>
    </location>
</feature>
<dbReference type="InterPro" id="IPR036867">
    <property type="entry name" value="R3H_dom_sf"/>
</dbReference>
<dbReference type="SUPFAM" id="SSF54928">
    <property type="entry name" value="RNA-binding domain, RBD"/>
    <property type="match status" value="1"/>
</dbReference>
<evidence type="ECO:0000256" key="1">
    <source>
        <dbReference type="SAM" id="MobiDB-lite"/>
    </source>
</evidence>
<dbReference type="InterPro" id="IPR035979">
    <property type="entry name" value="RBD_domain_sf"/>
</dbReference>
<feature type="compositionally biased region" description="Acidic residues" evidence="1">
    <location>
        <begin position="445"/>
        <end position="458"/>
    </location>
</feature>
<feature type="region of interest" description="Disordered" evidence="1">
    <location>
        <begin position="91"/>
        <end position="193"/>
    </location>
</feature>
<dbReference type="Pfam" id="PF01424">
    <property type="entry name" value="R3H"/>
    <property type="match status" value="1"/>
</dbReference>
<dbReference type="GO" id="GO:0003676">
    <property type="term" value="F:nucleic acid binding"/>
    <property type="evidence" value="ECO:0007669"/>
    <property type="project" value="InterPro"/>
</dbReference>
<feature type="region of interest" description="Disordered" evidence="1">
    <location>
        <begin position="622"/>
        <end position="656"/>
    </location>
</feature>
<feature type="compositionally biased region" description="Basic and acidic residues" evidence="1">
    <location>
        <begin position="147"/>
        <end position="162"/>
    </location>
</feature>
<dbReference type="InterPro" id="IPR039884">
    <property type="entry name" value="R3HC1/R3HCL"/>
</dbReference>
<dbReference type="Proteomes" id="UP000230750">
    <property type="component" value="Unassembled WGS sequence"/>
</dbReference>